<name>A0ABS2P0K0_9BACI</name>
<organism evidence="2 3">
    <name type="scientific">Sutcliffiella tianshenii</name>
    <dbReference type="NCBI Taxonomy" id="1463404"/>
    <lineage>
        <taxon>Bacteria</taxon>
        <taxon>Bacillati</taxon>
        <taxon>Bacillota</taxon>
        <taxon>Bacilli</taxon>
        <taxon>Bacillales</taxon>
        <taxon>Bacillaceae</taxon>
        <taxon>Sutcliffiella</taxon>
    </lineage>
</organism>
<feature type="region of interest" description="Disordered" evidence="1">
    <location>
        <begin position="56"/>
        <end position="87"/>
    </location>
</feature>
<gene>
    <name evidence="2" type="ORF">JOC95_002259</name>
</gene>
<proteinExistence type="predicted"/>
<evidence type="ECO:0000256" key="1">
    <source>
        <dbReference type="SAM" id="MobiDB-lite"/>
    </source>
</evidence>
<dbReference type="EMBL" id="JAFBED010000004">
    <property type="protein sequence ID" value="MBM7620406.1"/>
    <property type="molecule type" value="Genomic_DNA"/>
</dbReference>
<dbReference type="RefSeq" id="WP_204416057.1">
    <property type="nucleotide sequence ID" value="NZ_JAFBED010000004.1"/>
</dbReference>
<reference evidence="2 3" key="1">
    <citation type="submission" date="2021-01" db="EMBL/GenBank/DDBJ databases">
        <title>Genomic Encyclopedia of Type Strains, Phase IV (KMG-IV): sequencing the most valuable type-strain genomes for metagenomic binning, comparative biology and taxonomic classification.</title>
        <authorList>
            <person name="Goeker M."/>
        </authorList>
    </citation>
    <scope>NUCLEOTIDE SEQUENCE [LARGE SCALE GENOMIC DNA]</scope>
    <source>
        <strain evidence="2 3">DSM 25879</strain>
    </source>
</reference>
<sequence length="126" mass="14297">MKKLYKALSFLLVISSGILTLCRMNKSNKEMIAKETTSFQVKQTLAAIAATLERTAVDEKPLEESPEDAEKVKDDRDPPLIKGNKNGRGEYIYHMPGGVFYDRTTPVEWFHTEAEAQEKGYRKSAR</sequence>
<evidence type="ECO:0000313" key="2">
    <source>
        <dbReference type="EMBL" id="MBM7620406.1"/>
    </source>
</evidence>
<evidence type="ECO:0000313" key="3">
    <source>
        <dbReference type="Proteomes" id="UP000737402"/>
    </source>
</evidence>
<comment type="caution">
    <text evidence="2">The sequence shown here is derived from an EMBL/GenBank/DDBJ whole genome shotgun (WGS) entry which is preliminary data.</text>
</comment>
<dbReference type="Proteomes" id="UP000737402">
    <property type="component" value="Unassembled WGS sequence"/>
</dbReference>
<protein>
    <submittedName>
        <fullName evidence="2">Uncharacterized protein</fullName>
    </submittedName>
</protein>
<keyword evidence="3" id="KW-1185">Reference proteome</keyword>
<accession>A0ABS2P0K0</accession>
<feature type="compositionally biased region" description="Basic and acidic residues" evidence="1">
    <location>
        <begin position="56"/>
        <end position="79"/>
    </location>
</feature>